<comment type="caution">
    <text evidence="8">The sequence shown here is derived from an EMBL/GenBank/DDBJ whole genome shotgun (WGS) entry which is preliminary data.</text>
</comment>
<feature type="region of interest" description="Disordered" evidence="4">
    <location>
        <begin position="37"/>
        <end position="56"/>
    </location>
</feature>
<dbReference type="Proteomes" id="UP001497497">
    <property type="component" value="Unassembled WGS sequence"/>
</dbReference>
<evidence type="ECO:0000259" key="7">
    <source>
        <dbReference type="Pfam" id="PF22770"/>
    </source>
</evidence>
<dbReference type="Pfam" id="PF22770">
    <property type="entry name" value="POP1_C"/>
    <property type="match status" value="2"/>
</dbReference>
<evidence type="ECO:0000256" key="2">
    <source>
        <dbReference type="ARBA" id="ARBA00022694"/>
    </source>
</evidence>
<keyword evidence="3" id="KW-0539">Nucleus</keyword>
<dbReference type="EMBL" id="CAXITT010000081">
    <property type="protein sequence ID" value="CAL1531102.1"/>
    <property type="molecule type" value="Genomic_DNA"/>
</dbReference>
<reference evidence="8 9" key="1">
    <citation type="submission" date="2024-04" db="EMBL/GenBank/DDBJ databases">
        <authorList>
            <consortium name="Genoscope - CEA"/>
            <person name="William W."/>
        </authorList>
    </citation>
    <scope>NUCLEOTIDE SEQUENCE [LARGE SCALE GENOMIC DNA]</scope>
</reference>
<evidence type="ECO:0000259" key="5">
    <source>
        <dbReference type="Pfam" id="PF06978"/>
    </source>
</evidence>
<dbReference type="PANTHER" id="PTHR22731:SF3">
    <property type="entry name" value="RIBONUCLEASES P_MRP PROTEIN SUBUNIT POP1"/>
    <property type="match status" value="1"/>
</dbReference>
<dbReference type="Pfam" id="PF08170">
    <property type="entry name" value="POPLD"/>
    <property type="match status" value="1"/>
</dbReference>
<keyword evidence="2" id="KW-0819">tRNA processing</keyword>
<protein>
    <submittedName>
        <fullName evidence="8">Uncharacterized protein</fullName>
    </submittedName>
</protein>
<evidence type="ECO:0000256" key="4">
    <source>
        <dbReference type="SAM" id="MobiDB-lite"/>
    </source>
</evidence>
<evidence type="ECO:0000313" key="8">
    <source>
        <dbReference type="EMBL" id="CAL1531102.1"/>
    </source>
</evidence>
<name>A0AAV2HEE5_LYMST</name>
<dbReference type="Pfam" id="PF06978">
    <property type="entry name" value="POP1_N"/>
    <property type="match status" value="2"/>
</dbReference>
<evidence type="ECO:0000259" key="6">
    <source>
        <dbReference type="Pfam" id="PF08170"/>
    </source>
</evidence>
<dbReference type="GO" id="GO:0001682">
    <property type="term" value="P:tRNA 5'-leader removal"/>
    <property type="evidence" value="ECO:0007669"/>
    <property type="project" value="InterPro"/>
</dbReference>
<dbReference type="InterPro" id="IPR055079">
    <property type="entry name" value="POP1_C"/>
</dbReference>
<gene>
    <name evidence="8" type="ORF">GSLYS_00005214001</name>
</gene>
<proteinExistence type="predicted"/>
<dbReference type="GO" id="GO:0000172">
    <property type="term" value="C:ribonuclease MRP complex"/>
    <property type="evidence" value="ECO:0007669"/>
    <property type="project" value="InterPro"/>
</dbReference>
<feature type="domain" description="POP1 C-terminal" evidence="7">
    <location>
        <begin position="695"/>
        <end position="764"/>
    </location>
</feature>
<organism evidence="8 9">
    <name type="scientific">Lymnaea stagnalis</name>
    <name type="common">Great pond snail</name>
    <name type="synonym">Helix stagnalis</name>
    <dbReference type="NCBI Taxonomy" id="6523"/>
    <lineage>
        <taxon>Eukaryota</taxon>
        <taxon>Metazoa</taxon>
        <taxon>Spiralia</taxon>
        <taxon>Lophotrochozoa</taxon>
        <taxon>Mollusca</taxon>
        <taxon>Gastropoda</taxon>
        <taxon>Heterobranchia</taxon>
        <taxon>Euthyneura</taxon>
        <taxon>Panpulmonata</taxon>
        <taxon>Hygrophila</taxon>
        <taxon>Lymnaeoidea</taxon>
        <taxon>Lymnaeidae</taxon>
        <taxon>Lymnaea</taxon>
    </lineage>
</organism>
<evidence type="ECO:0000313" key="9">
    <source>
        <dbReference type="Proteomes" id="UP001497497"/>
    </source>
</evidence>
<sequence length="765" mass="86210">MAFQKLPRHMRRRAMSHNIKRVPKRLHTVVRAEIEKTKAPGKCPSRRHRRRPSNLLSEYEQRKRRIGWLETHIWHAKRFKMVEKWGYRLALHPNDKSNRACYRAVTNNCLIQARLDVSFEQYLEISGPREQIIAGLSHLTCEKTGLTFAARMTSLGTRQGTLTIYTYDSYPYGAIGPVTYLWKASSSSIDASCPSTIWICSHVAYYSQILNEVNKCFNPNSLLCQDDSVVKTMNGHVTKNPDVVITSLKDSLVKLRLHGPAANLVLAETLKPSKLTNPVPPAWWRNYYSCEDHLHALLQQTSLWDKLMKCHSAGEAPPDCVFGLTVGDPRLLLPPKRSKVSVKPGEGCLPSDVFTEQVASSPIWDSEIRLNVKTSKISEQKLNDLKSRHIVPGSPLDLGEKESAIPILLIQRAGPSPNNTPSSPLSYPSVRSDFGSGWDLVIPSGWAMAFWVALVYRGARVGGLREALSISLQSGMLHAPVDYPDSASGEQELKLQTEQLRFKYNRRPPAKRPNYTKFGNPSPFCFEYDKLIRDWAASLHNSVPKEKETESLTQDVNHFFVLREKNILRLLNLALTDTQRFLQTNKKKGHICKGSEANSEKAFEAVLLSVFGEDQLNFCLSAIVPVHLTLLHRGVPASYGHISIPSSSDLNELSQNKTFGGPLESKHKDPFKAKRKEEKKERLNLKIQEQDLKYNHLNHTSRPIIGFVSNGDFDLGQGQGSGQGFCSVMALLELLKSQKHRRCNLVLVRNPSSLQFRFASLSIIL</sequence>
<dbReference type="InterPro" id="IPR009723">
    <property type="entry name" value="Pop1_N"/>
</dbReference>
<keyword evidence="9" id="KW-1185">Reference proteome</keyword>
<dbReference type="AlphaFoldDB" id="A0AAV2HEE5"/>
<feature type="domain" description="POPLD" evidence="6">
    <location>
        <begin position="437"/>
        <end position="527"/>
    </location>
</feature>
<feature type="domain" description="POP1 C-terminal" evidence="7">
    <location>
        <begin position="622"/>
        <end position="686"/>
    </location>
</feature>
<comment type="subcellular location">
    <subcellularLocation>
        <location evidence="1">Nucleus</location>
    </subcellularLocation>
</comment>
<feature type="compositionally biased region" description="Basic and acidic residues" evidence="4">
    <location>
        <begin position="664"/>
        <end position="680"/>
    </location>
</feature>
<dbReference type="PANTHER" id="PTHR22731">
    <property type="entry name" value="RIBONUCLEASES P/MRP PROTEIN SUBUNIT POP1"/>
    <property type="match status" value="1"/>
</dbReference>
<dbReference type="InterPro" id="IPR039182">
    <property type="entry name" value="Pop1"/>
</dbReference>
<evidence type="ECO:0000256" key="1">
    <source>
        <dbReference type="ARBA" id="ARBA00004123"/>
    </source>
</evidence>
<feature type="region of interest" description="Disordered" evidence="4">
    <location>
        <begin position="655"/>
        <end position="680"/>
    </location>
</feature>
<feature type="domain" description="Pop1 N-terminal" evidence="5">
    <location>
        <begin position="53"/>
        <end position="127"/>
    </location>
</feature>
<dbReference type="GO" id="GO:0005655">
    <property type="term" value="C:nucleolar ribonuclease P complex"/>
    <property type="evidence" value="ECO:0007669"/>
    <property type="project" value="InterPro"/>
</dbReference>
<dbReference type="InterPro" id="IPR012590">
    <property type="entry name" value="POPLD_dom"/>
</dbReference>
<accession>A0AAV2HEE5</accession>
<evidence type="ECO:0000256" key="3">
    <source>
        <dbReference type="ARBA" id="ARBA00023242"/>
    </source>
</evidence>
<feature type="domain" description="Pop1 N-terminal" evidence="5">
    <location>
        <begin position="2"/>
        <end position="49"/>
    </location>
</feature>